<evidence type="ECO:0000313" key="1">
    <source>
        <dbReference type="EMBL" id="HJC89138.1"/>
    </source>
</evidence>
<dbReference type="AlphaFoldDB" id="A0A9D2QN49"/>
<dbReference type="Gene3D" id="3.40.50.300">
    <property type="entry name" value="P-loop containing nucleotide triphosphate hydrolases"/>
    <property type="match status" value="1"/>
</dbReference>
<accession>A0A9D2QN49</accession>
<reference evidence="1" key="1">
    <citation type="journal article" date="2021" name="PeerJ">
        <title>Extensive microbial diversity within the chicken gut microbiome revealed by metagenomics and culture.</title>
        <authorList>
            <person name="Gilroy R."/>
            <person name="Ravi A."/>
            <person name="Getino M."/>
            <person name="Pursley I."/>
            <person name="Horton D.L."/>
            <person name="Alikhan N.F."/>
            <person name="Baker D."/>
            <person name="Gharbi K."/>
            <person name="Hall N."/>
            <person name="Watson M."/>
            <person name="Adriaenssens E.M."/>
            <person name="Foster-Nyarko E."/>
            <person name="Jarju S."/>
            <person name="Secka A."/>
            <person name="Antonio M."/>
            <person name="Oren A."/>
            <person name="Chaudhuri R.R."/>
            <person name="La Ragione R."/>
            <person name="Hildebrand F."/>
            <person name="Pallen M.J."/>
        </authorList>
    </citation>
    <scope>NUCLEOTIDE SEQUENCE</scope>
    <source>
        <strain evidence="1">ChiBcec1-1630</strain>
    </source>
</reference>
<dbReference type="GO" id="GO:0017111">
    <property type="term" value="F:ribonucleoside triphosphate phosphatase activity"/>
    <property type="evidence" value="ECO:0007669"/>
    <property type="project" value="InterPro"/>
</dbReference>
<dbReference type="SUPFAM" id="SSF52540">
    <property type="entry name" value="P-loop containing nucleoside triphosphate hydrolases"/>
    <property type="match status" value="2"/>
</dbReference>
<protein>
    <submittedName>
        <fullName evidence="1">Uncharacterized protein</fullName>
    </submittedName>
</protein>
<feature type="non-terminal residue" evidence="1">
    <location>
        <position position="221"/>
    </location>
</feature>
<reference evidence="1" key="2">
    <citation type="submission" date="2021-04" db="EMBL/GenBank/DDBJ databases">
        <authorList>
            <person name="Gilroy R."/>
        </authorList>
    </citation>
    <scope>NUCLEOTIDE SEQUENCE</scope>
    <source>
        <strain evidence="1">ChiBcec1-1630</strain>
    </source>
</reference>
<name>A0A9D2QN49_9FIRM</name>
<organism evidence="1 2">
    <name type="scientific">Candidatus Eisenbergiella intestinigallinarum</name>
    <dbReference type="NCBI Taxonomy" id="2838549"/>
    <lineage>
        <taxon>Bacteria</taxon>
        <taxon>Bacillati</taxon>
        <taxon>Bacillota</taxon>
        <taxon>Clostridia</taxon>
        <taxon>Lachnospirales</taxon>
        <taxon>Lachnospiraceae</taxon>
        <taxon>Eisenbergiella</taxon>
    </lineage>
</organism>
<sequence length="221" mass="25968">MTELIFIEGVSGVGKSTMVSKIAKDLEEQGYKIKAYLEFDFANPIDFYSTAWLTEAEYEALCFRHISERSAIWRYTICVKNGKLIKYYNQDKPLFQEPLLSELKEKEFCYKPEHPVSFAEYTSIYESVWKVFAAGVDEAYDFILFDGSLLHHPINDMMRNYHIAGEQAVSHIVTLLHALGNRKRYIFYLRTEDVASQLKKAHVNRKQHEPTEKEIDFWEKR</sequence>
<dbReference type="InterPro" id="IPR004948">
    <property type="entry name" value="Nuc-triphosphatase_THEP1"/>
</dbReference>
<dbReference type="Proteomes" id="UP000823922">
    <property type="component" value="Unassembled WGS sequence"/>
</dbReference>
<dbReference type="InterPro" id="IPR027417">
    <property type="entry name" value="P-loop_NTPase"/>
</dbReference>
<comment type="caution">
    <text evidence="1">The sequence shown here is derived from an EMBL/GenBank/DDBJ whole genome shotgun (WGS) entry which is preliminary data.</text>
</comment>
<dbReference type="EMBL" id="DWVS01000364">
    <property type="protein sequence ID" value="HJC89138.1"/>
    <property type="molecule type" value="Genomic_DNA"/>
</dbReference>
<proteinExistence type="predicted"/>
<dbReference type="Pfam" id="PF03266">
    <property type="entry name" value="NTPase_1"/>
    <property type="match status" value="1"/>
</dbReference>
<gene>
    <name evidence="1" type="ORF">H9926_14140</name>
</gene>
<evidence type="ECO:0000313" key="2">
    <source>
        <dbReference type="Proteomes" id="UP000823922"/>
    </source>
</evidence>